<keyword evidence="3 7" id="KW-0812">Transmembrane</keyword>
<proteinExistence type="predicted"/>
<keyword evidence="2" id="KW-1003">Cell membrane</keyword>
<feature type="transmembrane region" description="Helical" evidence="7">
    <location>
        <begin position="185"/>
        <end position="208"/>
    </location>
</feature>
<evidence type="ECO:0000256" key="2">
    <source>
        <dbReference type="ARBA" id="ARBA00022475"/>
    </source>
</evidence>
<organism evidence="9 10">
    <name type="scientific">Serpentinimonas raichei</name>
    <dbReference type="NCBI Taxonomy" id="1458425"/>
    <lineage>
        <taxon>Bacteria</taxon>
        <taxon>Pseudomonadati</taxon>
        <taxon>Pseudomonadota</taxon>
        <taxon>Betaproteobacteria</taxon>
        <taxon>Burkholderiales</taxon>
        <taxon>Comamonadaceae</taxon>
        <taxon>Serpentinimonas</taxon>
    </lineage>
</organism>
<feature type="transmembrane region" description="Helical" evidence="7">
    <location>
        <begin position="306"/>
        <end position="323"/>
    </location>
</feature>
<dbReference type="OrthoDB" id="9775268at2"/>
<evidence type="ECO:0000256" key="1">
    <source>
        <dbReference type="ARBA" id="ARBA00004651"/>
    </source>
</evidence>
<dbReference type="PANTHER" id="PTHR23513">
    <property type="entry name" value="INTEGRAL MEMBRANE EFFLUX PROTEIN-RELATED"/>
    <property type="match status" value="1"/>
</dbReference>
<feature type="transmembrane region" description="Helical" evidence="7">
    <location>
        <begin position="92"/>
        <end position="113"/>
    </location>
</feature>
<comment type="subcellular location">
    <subcellularLocation>
        <location evidence="1">Cell membrane</location>
        <topology evidence="1">Multi-pass membrane protein</topology>
    </subcellularLocation>
</comment>
<dbReference type="PANTHER" id="PTHR23513:SF11">
    <property type="entry name" value="STAPHYLOFERRIN A TRANSPORTER"/>
    <property type="match status" value="1"/>
</dbReference>
<gene>
    <name evidence="9" type="ORF">SRAA_1293</name>
</gene>
<feature type="transmembrane region" description="Helical" evidence="7">
    <location>
        <begin position="392"/>
        <end position="414"/>
    </location>
</feature>
<keyword evidence="10" id="KW-1185">Reference proteome</keyword>
<feature type="region of interest" description="Disordered" evidence="6">
    <location>
        <begin position="425"/>
        <end position="462"/>
    </location>
</feature>
<dbReference type="InterPro" id="IPR036259">
    <property type="entry name" value="MFS_trans_sf"/>
</dbReference>
<reference evidence="9 10" key="1">
    <citation type="journal article" date="2014" name="Nat. Commun.">
        <title>Physiological and genomic features of highly alkaliphilic hydrogen-utilizing Betaproteobacteria from a continental serpentinizing site.</title>
        <authorList>
            <person name="Suzuki S."/>
            <person name="Kuenen J.G."/>
            <person name="Schipper K."/>
            <person name="van der Velde S."/>
            <person name="Ishii S."/>
            <person name="Wu A."/>
            <person name="Sorokin D.Y."/>
            <person name="Tenney A."/>
            <person name="Meng X.Y."/>
            <person name="Morrill P.L."/>
            <person name="Kamagata Y."/>
            <person name="Muyzer G."/>
            <person name="Nealson K.H."/>
        </authorList>
    </citation>
    <scope>NUCLEOTIDE SEQUENCE [LARGE SCALE GENOMIC DNA]</scope>
    <source>
        <strain evidence="9 10">A1</strain>
    </source>
</reference>
<dbReference type="STRING" id="1458425.SRAA_1293"/>
<evidence type="ECO:0000313" key="10">
    <source>
        <dbReference type="Proteomes" id="UP000067461"/>
    </source>
</evidence>
<evidence type="ECO:0000256" key="5">
    <source>
        <dbReference type="ARBA" id="ARBA00023136"/>
    </source>
</evidence>
<feature type="transmembrane region" description="Helical" evidence="7">
    <location>
        <begin position="244"/>
        <end position="266"/>
    </location>
</feature>
<keyword evidence="5 7" id="KW-0472">Membrane</keyword>
<dbReference type="HOGENOM" id="CLU_034180_16_0_4"/>
<feature type="transmembrane region" description="Helical" evidence="7">
    <location>
        <begin position="367"/>
        <end position="386"/>
    </location>
</feature>
<evidence type="ECO:0000259" key="8">
    <source>
        <dbReference type="PROSITE" id="PS50850"/>
    </source>
</evidence>
<evidence type="ECO:0000256" key="4">
    <source>
        <dbReference type="ARBA" id="ARBA00022989"/>
    </source>
</evidence>
<evidence type="ECO:0000256" key="7">
    <source>
        <dbReference type="SAM" id="Phobius"/>
    </source>
</evidence>
<dbReference type="CDD" id="cd06173">
    <property type="entry name" value="MFS_MefA_like"/>
    <property type="match status" value="1"/>
</dbReference>
<protein>
    <submittedName>
        <fullName evidence="9">Permease of the major facilitator superfamily</fullName>
    </submittedName>
</protein>
<dbReference type="Pfam" id="PF07690">
    <property type="entry name" value="MFS_1"/>
    <property type="match status" value="1"/>
</dbReference>
<dbReference type="KEGG" id="cbaa:SRAA_1293"/>
<dbReference type="RefSeq" id="WP_082039949.1">
    <property type="nucleotide sequence ID" value="NZ_AP014568.1"/>
</dbReference>
<dbReference type="SUPFAM" id="SSF103473">
    <property type="entry name" value="MFS general substrate transporter"/>
    <property type="match status" value="1"/>
</dbReference>
<dbReference type="Gene3D" id="1.20.1250.20">
    <property type="entry name" value="MFS general substrate transporter like domains"/>
    <property type="match status" value="1"/>
</dbReference>
<dbReference type="Proteomes" id="UP000067461">
    <property type="component" value="Chromosome"/>
</dbReference>
<dbReference type="GO" id="GO:0022857">
    <property type="term" value="F:transmembrane transporter activity"/>
    <property type="evidence" value="ECO:0007669"/>
    <property type="project" value="InterPro"/>
</dbReference>
<feature type="transmembrane region" description="Helical" evidence="7">
    <location>
        <begin position="278"/>
        <end position="299"/>
    </location>
</feature>
<feature type="domain" description="Major facilitator superfamily (MFS) profile" evidence="8">
    <location>
        <begin position="27"/>
        <end position="419"/>
    </location>
</feature>
<dbReference type="InterPro" id="IPR020846">
    <property type="entry name" value="MFS_dom"/>
</dbReference>
<name>A0A060NII2_9BURK</name>
<feature type="transmembrane region" description="Helical" evidence="7">
    <location>
        <begin position="329"/>
        <end position="355"/>
    </location>
</feature>
<feature type="transmembrane region" description="Helical" evidence="7">
    <location>
        <begin position="60"/>
        <end position="85"/>
    </location>
</feature>
<dbReference type="EMBL" id="AP014568">
    <property type="protein sequence ID" value="BAO81147.1"/>
    <property type="molecule type" value="Genomic_DNA"/>
</dbReference>
<feature type="transmembrane region" description="Helical" evidence="7">
    <location>
        <begin position="157"/>
        <end position="179"/>
    </location>
</feature>
<keyword evidence="4 7" id="KW-1133">Transmembrane helix</keyword>
<accession>A0A060NII2</accession>
<dbReference type="AlphaFoldDB" id="A0A060NII2"/>
<sequence length="462" mass="49489">MTTPLQSATEAESTLTGIDPGPHWKLRYWSIFFGQALSLIGSAMTQFVLLWWITDTTGSVSMLATAGILALLPFALLSPIGGVLADRYNRRWLMVVADTLGALCMVVLIALFLSGRIEIWHIFVMVFIRSALQAIQYPAAIASLANLVPAHFLPRAVGLNQSLTGIMTVAAAPLGAFAISVLPIGWALGIDVFTAVLGIIPLLIFSIAQPRRAQRREHGFFDTLRRDFVEGFRTVWSIPGLRKLYALLAMVVMVVMPSFTLVMLLIRNHFGGGAPEVALMEGLAGAAMILAGLVVAAVAPKRHIRWVIGGFSLSCFMLAATALPNPDWFVLAVLAWTLSGFFYIIGNAPLSTLLLSTIPNQLQGRALSLMTTVVALAAPVGLALAAPLGELLGIRGLFIFMGLTGGCLVLLGLLSKDIRSLDVSRTRSQGPKRVEPHPAEAPALSETGKTEPQRPIKGGIEP</sequence>
<dbReference type="InterPro" id="IPR011701">
    <property type="entry name" value="MFS"/>
</dbReference>
<dbReference type="GO" id="GO:0005886">
    <property type="term" value="C:plasma membrane"/>
    <property type="evidence" value="ECO:0007669"/>
    <property type="project" value="UniProtKB-SubCell"/>
</dbReference>
<dbReference type="PROSITE" id="PS50850">
    <property type="entry name" value="MFS"/>
    <property type="match status" value="1"/>
</dbReference>
<evidence type="ECO:0000313" key="9">
    <source>
        <dbReference type="EMBL" id="BAO81147.1"/>
    </source>
</evidence>
<feature type="transmembrane region" description="Helical" evidence="7">
    <location>
        <begin position="119"/>
        <end position="145"/>
    </location>
</feature>
<feature type="transmembrane region" description="Helical" evidence="7">
    <location>
        <begin position="31"/>
        <end position="54"/>
    </location>
</feature>
<evidence type="ECO:0000256" key="3">
    <source>
        <dbReference type="ARBA" id="ARBA00022692"/>
    </source>
</evidence>
<evidence type="ECO:0000256" key="6">
    <source>
        <dbReference type="SAM" id="MobiDB-lite"/>
    </source>
</evidence>